<reference evidence="8" key="1">
    <citation type="submission" date="2021-02" db="EMBL/GenBank/DDBJ databases">
        <authorList>
            <person name="Dougan E. K."/>
            <person name="Rhodes N."/>
            <person name="Thang M."/>
            <person name="Chan C."/>
        </authorList>
    </citation>
    <scope>NUCLEOTIDE SEQUENCE</scope>
</reference>
<dbReference type="SUPFAM" id="SSF51316">
    <property type="entry name" value="Mss4-like"/>
    <property type="match status" value="1"/>
</dbReference>
<evidence type="ECO:0000256" key="6">
    <source>
        <dbReference type="SAM" id="MobiDB-lite"/>
    </source>
</evidence>
<dbReference type="PANTHER" id="PTHR46081:SF8">
    <property type="entry name" value="PEPTIDE METHIONINE SULFOXIDE REDUCTASE 2"/>
    <property type="match status" value="1"/>
</dbReference>
<dbReference type="Proteomes" id="UP000626109">
    <property type="component" value="Unassembled WGS sequence"/>
</dbReference>
<protein>
    <recommendedName>
        <fullName evidence="7">MsrB domain-containing protein</fullName>
    </recommendedName>
</protein>
<dbReference type="AlphaFoldDB" id="A0A813L3F9"/>
<dbReference type="InterPro" id="IPR011057">
    <property type="entry name" value="Mss4-like_sf"/>
</dbReference>
<feature type="compositionally biased region" description="Low complexity" evidence="6">
    <location>
        <begin position="33"/>
        <end position="50"/>
    </location>
</feature>
<keyword evidence="4" id="KW-0862">Zinc</keyword>
<feature type="compositionally biased region" description="Basic and acidic residues" evidence="6">
    <location>
        <begin position="51"/>
        <end position="62"/>
    </location>
</feature>
<evidence type="ECO:0000313" key="8">
    <source>
        <dbReference type="EMBL" id="CAE8719069.1"/>
    </source>
</evidence>
<evidence type="ECO:0000313" key="9">
    <source>
        <dbReference type="Proteomes" id="UP000626109"/>
    </source>
</evidence>
<dbReference type="Pfam" id="PF01641">
    <property type="entry name" value="SelR"/>
    <property type="match status" value="1"/>
</dbReference>
<gene>
    <name evidence="8" type="ORF">PGLA2088_LOCUS40426</name>
</gene>
<comment type="caution">
    <text evidence="8">The sequence shown here is derived from an EMBL/GenBank/DDBJ whole genome shotgun (WGS) entry which is preliminary data.</text>
</comment>
<evidence type="ECO:0000256" key="1">
    <source>
        <dbReference type="ARBA" id="ARBA00001947"/>
    </source>
</evidence>
<proteinExistence type="inferred from homology"/>
<evidence type="ECO:0000256" key="2">
    <source>
        <dbReference type="ARBA" id="ARBA00007174"/>
    </source>
</evidence>
<dbReference type="Gene3D" id="2.170.150.20">
    <property type="entry name" value="Peptide methionine sulfoxide reductase"/>
    <property type="match status" value="1"/>
</dbReference>
<feature type="region of interest" description="Disordered" evidence="6">
    <location>
        <begin position="1"/>
        <end position="62"/>
    </location>
</feature>
<name>A0A813L3F9_POLGL</name>
<dbReference type="GO" id="GO:0033743">
    <property type="term" value="F:peptide-methionine (R)-S-oxide reductase activity"/>
    <property type="evidence" value="ECO:0007669"/>
    <property type="project" value="InterPro"/>
</dbReference>
<dbReference type="PANTHER" id="PTHR46081">
    <property type="entry name" value="PEPTIDE METHIONINE SULFOXIDE REDUCTASE 2"/>
    <property type="match status" value="1"/>
</dbReference>
<accession>A0A813L3F9</accession>
<evidence type="ECO:0000259" key="7">
    <source>
        <dbReference type="PROSITE" id="PS51790"/>
    </source>
</evidence>
<evidence type="ECO:0000256" key="4">
    <source>
        <dbReference type="ARBA" id="ARBA00022833"/>
    </source>
</evidence>
<dbReference type="PROSITE" id="PS51790">
    <property type="entry name" value="MSRB"/>
    <property type="match status" value="1"/>
</dbReference>
<dbReference type="GO" id="GO:0046872">
    <property type="term" value="F:metal ion binding"/>
    <property type="evidence" value="ECO:0007669"/>
    <property type="project" value="UniProtKB-KW"/>
</dbReference>
<evidence type="ECO:0000256" key="5">
    <source>
        <dbReference type="ARBA" id="ARBA00023002"/>
    </source>
</evidence>
<comment type="similarity">
    <text evidence="2">Belongs to the MsrB Met sulfoxide reductase family.</text>
</comment>
<comment type="cofactor">
    <cofactor evidence="1">
        <name>Zn(2+)</name>
        <dbReference type="ChEBI" id="CHEBI:29105"/>
    </cofactor>
</comment>
<dbReference type="GO" id="GO:0030091">
    <property type="term" value="P:protein repair"/>
    <property type="evidence" value="ECO:0007669"/>
    <property type="project" value="InterPro"/>
</dbReference>
<organism evidence="8 9">
    <name type="scientific">Polarella glacialis</name>
    <name type="common">Dinoflagellate</name>
    <dbReference type="NCBI Taxonomy" id="89957"/>
    <lineage>
        <taxon>Eukaryota</taxon>
        <taxon>Sar</taxon>
        <taxon>Alveolata</taxon>
        <taxon>Dinophyceae</taxon>
        <taxon>Suessiales</taxon>
        <taxon>Suessiaceae</taxon>
        <taxon>Polarella</taxon>
    </lineage>
</organism>
<sequence length="149" mass="15861">EKSPDEPSPRPEAPLVVGGKAAAGGKAEGPTSPAGKAAGKGPPPALGKGPTYKERKEQELRELEDKLSAAEGFCGQDLTVEEAKVINERGTEQAGSGEYEKFAPQRGYFACRKCGSAIYSHQAKFDSGCGWPAFDKCFEGSIENKHRIF</sequence>
<feature type="non-terminal residue" evidence="8">
    <location>
        <position position="149"/>
    </location>
</feature>
<dbReference type="InterPro" id="IPR028427">
    <property type="entry name" value="Met_Sox_Rdtase_MsrB"/>
</dbReference>
<dbReference type="GO" id="GO:0006979">
    <property type="term" value="P:response to oxidative stress"/>
    <property type="evidence" value="ECO:0007669"/>
    <property type="project" value="InterPro"/>
</dbReference>
<dbReference type="InterPro" id="IPR002579">
    <property type="entry name" value="Met_Sox_Rdtase_MsrB_dom"/>
</dbReference>
<dbReference type="EMBL" id="CAJNNW010033469">
    <property type="protein sequence ID" value="CAE8719069.1"/>
    <property type="molecule type" value="Genomic_DNA"/>
</dbReference>
<feature type="domain" description="MsrB" evidence="7">
    <location>
        <begin position="60"/>
        <end position="149"/>
    </location>
</feature>
<keyword evidence="5" id="KW-0560">Oxidoreductase</keyword>
<keyword evidence="3" id="KW-0479">Metal-binding</keyword>
<evidence type="ECO:0000256" key="3">
    <source>
        <dbReference type="ARBA" id="ARBA00022723"/>
    </source>
</evidence>